<proteinExistence type="predicted"/>
<name>H1XU00_CALAY</name>
<dbReference type="EMBL" id="CP018099">
    <property type="protein sequence ID" value="APF16909.1"/>
    <property type="molecule type" value="Genomic_DNA"/>
</dbReference>
<organism evidence="2 3">
    <name type="scientific">Caldithrix abyssi DSM 13497</name>
    <dbReference type="NCBI Taxonomy" id="880073"/>
    <lineage>
        <taxon>Bacteria</taxon>
        <taxon>Pseudomonadati</taxon>
        <taxon>Calditrichota</taxon>
        <taxon>Calditrichia</taxon>
        <taxon>Calditrichales</taxon>
        <taxon>Calditrichaceae</taxon>
        <taxon>Caldithrix</taxon>
    </lineage>
</organism>
<evidence type="ECO:0000313" key="3">
    <source>
        <dbReference type="Proteomes" id="UP000004671"/>
    </source>
</evidence>
<sequence length="166" mass="18987">MYKILLVEPENSGHTLILHEFLENLSPLLNIKGFRTTTLEKPGHIKMSLLSQPSVNIELDLSQQAADIEKQIEPYIEKFISELSVFQVVDLFLLDRLGGVEQSVFRLKQQIITVFSSRIPVIGAVQAHEVKKLNYLLHKIPIKLIKLEDVKESDVSLQLIKELYDL</sequence>
<dbReference type="STRING" id="880073.Cabys_158"/>
<reference evidence="1 4" key="2">
    <citation type="submission" date="2016-11" db="EMBL/GenBank/DDBJ databases">
        <title>Genomic analysis of Caldithrix abyssi and proposal of a novel bacterial phylum Caldithrichaeota.</title>
        <authorList>
            <person name="Kublanov I."/>
            <person name="Sigalova O."/>
            <person name="Gavrilov S."/>
            <person name="Lebedinsky A."/>
            <person name="Ivanova N."/>
            <person name="Daum C."/>
            <person name="Reddy T."/>
            <person name="Klenk H.P."/>
            <person name="Goker M."/>
            <person name="Reva O."/>
            <person name="Miroshnichenko M."/>
            <person name="Kyprides N."/>
            <person name="Woyke T."/>
            <person name="Gelfand M."/>
        </authorList>
    </citation>
    <scope>NUCLEOTIDE SEQUENCE [LARGE SCALE GENOMIC DNA]</scope>
    <source>
        <strain evidence="1 4">LF13</strain>
    </source>
</reference>
<evidence type="ECO:0000313" key="2">
    <source>
        <dbReference type="EMBL" id="EHO40443.1"/>
    </source>
</evidence>
<keyword evidence="3" id="KW-1185">Reference proteome</keyword>
<dbReference type="RefSeq" id="WP_006927424.1">
    <property type="nucleotide sequence ID" value="NZ_CM001402.1"/>
</dbReference>
<dbReference type="KEGG" id="caby:Cabys_158"/>
<reference evidence="2 3" key="1">
    <citation type="submission" date="2011-09" db="EMBL/GenBank/DDBJ databases">
        <title>The permanent draft genome of Caldithrix abyssi DSM 13497.</title>
        <authorList>
            <consortium name="US DOE Joint Genome Institute (JGI-PGF)"/>
            <person name="Lucas S."/>
            <person name="Han J."/>
            <person name="Lapidus A."/>
            <person name="Bruce D."/>
            <person name="Goodwin L."/>
            <person name="Pitluck S."/>
            <person name="Peters L."/>
            <person name="Kyrpides N."/>
            <person name="Mavromatis K."/>
            <person name="Ivanova N."/>
            <person name="Mikhailova N."/>
            <person name="Chertkov O."/>
            <person name="Detter J.C."/>
            <person name="Tapia R."/>
            <person name="Han C."/>
            <person name="Land M."/>
            <person name="Hauser L."/>
            <person name="Markowitz V."/>
            <person name="Cheng J.-F."/>
            <person name="Hugenholtz P."/>
            <person name="Woyke T."/>
            <person name="Wu D."/>
            <person name="Spring S."/>
            <person name="Brambilla E."/>
            <person name="Klenk H.-P."/>
            <person name="Eisen J.A."/>
        </authorList>
    </citation>
    <scope>NUCLEOTIDE SEQUENCE [LARGE SCALE GENOMIC DNA]</scope>
    <source>
        <strain evidence="2 3">DSM 13497</strain>
    </source>
</reference>
<dbReference type="Proteomes" id="UP000183868">
    <property type="component" value="Chromosome"/>
</dbReference>
<gene>
    <name evidence="1" type="ORF">Cabys_158</name>
    <name evidence="2" type="ORF">Calab_0805</name>
</gene>
<evidence type="ECO:0000313" key="1">
    <source>
        <dbReference type="EMBL" id="APF16909.1"/>
    </source>
</evidence>
<evidence type="ECO:0000313" key="4">
    <source>
        <dbReference type="Proteomes" id="UP000183868"/>
    </source>
</evidence>
<dbReference type="HOGENOM" id="CLU_1599662_0_0_0"/>
<accession>H1XU00</accession>
<dbReference type="Proteomes" id="UP000004671">
    <property type="component" value="Chromosome"/>
</dbReference>
<dbReference type="EMBL" id="CM001402">
    <property type="protein sequence ID" value="EHO40443.1"/>
    <property type="molecule type" value="Genomic_DNA"/>
</dbReference>
<dbReference type="PaxDb" id="880073-Calab_0805"/>
<dbReference type="AlphaFoldDB" id="H1XU00"/>
<protein>
    <submittedName>
        <fullName evidence="2">Uncharacterized protein</fullName>
    </submittedName>
</protein>